<feature type="domain" description="Heterokaryon incompatibility" evidence="1">
    <location>
        <begin position="73"/>
        <end position="212"/>
    </location>
</feature>
<dbReference type="InterPro" id="IPR010730">
    <property type="entry name" value="HET"/>
</dbReference>
<proteinExistence type="predicted"/>
<protein>
    <submittedName>
        <fullName evidence="2">HET-domain-containing protein</fullName>
    </submittedName>
</protein>
<organism evidence="2 3">
    <name type="scientific">Apiospora arundinis</name>
    <dbReference type="NCBI Taxonomy" id="335852"/>
    <lineage>
        <taxon>Eukaryota</taxon>
        <taxon>Fungi</taxon>
        <taxon>Dikarya</taxon>
        <taxon>Ascomycota</taxon>
        <taxon>Pezizomycotina</taxon>
        <taxon>Sordariomycetes</taxon>
        <taxon>Xylariomycetidae</taxon>
        <taxon>Amphisphaeriales</taxon>
        <taxon>Apiosporaceae</taxon>
        <taxon>Apiospora</taxon>
    </lineage>
</organism>
<accession>A0ABR2I3T1</accession>
<dbReference type="EMBL" id="JAPCWZ010000007">
    <property type="protein sequence ID" value="KAK8856827.1"/>
    <property type="molecule type" value="Genomic_DNA"/>
</dbReference>
<evidence type="ECO:0000313" key="3">
    <source>
        <dbReference type="Proteomes" id="UP001390339"/>
    </source>
</evidence>
<name>A0ABR2I3T1_9PEZI</name>
<gene>
    <name evidence="2" type="ORF">PGQ11_012739</name>
</gene>
<evidence type="ECO:0000259" key="1">
    <source>
        <dbReference type="Pfam" id="PF06985"/>
    </source>
</evidence>
<evidence type="ECO:0000313" key="2">
    <source>
        <dbReference type="EMBL" id="KAK8856827.1"/>
    </source>
</evidence>
<dbReference type="PANTHER" id="PTHR24148:SF79">
    <property type="entry name" value="HETEROKARYON INCOMPATIBILITY DOMAIN-CONTAINING PROTEIN"/>
    <property type="match status" value="1"/>
</dbReference>
<keyword evidence="3" id="KW-1185">Reference proteome</keyword>
<dbReference type="InterPro" id="IPR052895">
    <property type="entry name" value="HetReg/Transcr_Mod"/>
</dbReference>
<sequence>MEWHDDAGCKRPDIVNFGEGRSCLACGSVEPRPILPPIRQQSEIRILRLQRGAFDDPVVCEVSTQDLARHPEYEAVSYTWADESGDATRSRTIQVGGKPIPVTASCENALRRLRRRFSSRDLWIDAICIDQDNMDERGHQVQLMPRIYSGARKVQVYIGELTPPSQIFLQSLLDESNGCVVHHHDSGLYKFQPELIEFVSRRYFRRAWILQEVALARQATVICGSMTIPWPQITKLVLSKDYGFTADIPPCFSFSHSLYVTPGQEMKLLDLARHCIATDPRDKVFALLGLTPGGKLGPIEADYNLSVSQVYTRTALYLASQHGWMAVLDRAGVSKDVPQNEIPSWVPDWTRLWRGYPKLPSRLPHVPFGEGIWDEETKVLTLDFLQIPVKTPSRKSMFILREPGLVATMRDRMFFRHEDGTYAKAVGFLERFNFDHPSVGSQIIFEMAPRHIARDKFDEPKLPTAPVSSVELRFQREEASGASVLDGCYNHSGPVNWPYMPVSIAVQVFTLTAMEMYQLGVPHLIDHERHGMGAYITRSNLPYTIERRLRDSYGGPPFYHNEIEDLWMQEFQAGNLVKVEALGPAGHDPDFVNLNDSLWRLLVRMYMLQETSVKLV</sequence>
<dbReference type="PANTHER" id="PTHR24148">
    <property type="entry name" value="ANKYRIN REPEAT DOMAIN-CONTAINING PROTEIN 39 HOMOLOG-RELATED"/>
    <property type="match status" value="1"/>
</dbReference>
<reference evidence="2 3" key="1">
    <citation type="journal article" date="2024" name="IMA Fungus">
        <title>Apiospora arundinis, a panoply of carbohydrate-active enzymes and secondary metabolites.</title>
        <authorList>
            <person name="Sorensen T."/>
            <person name="Petersen C."/>
            <person name="Muurmann A.T."/>
            <person name="Christiansen J.V."/>
            <person name="Brundto M.L."/>
            <person name="Overgaard C.K."/>
            <person name="Boysen A.T."/>
            <person name="Wollenberg R.D."/>
            <person name="Larsen T.O."/>
            <person name="Sorensen J.L."/>
            <person name="Nielsen K.L."/>
            <person name="Sondergaard T.E."/>
        </authorList>
    </citation>
    <scope>NUCLEOTIDE SEQUENCE [LARGE SCALE GENOMIC DNA]</scope>
    <source>
        <strain evidence="2 3">AAU 773</strain>
    </source>
</reference>
<comment type="caution">
    <text evidence="2">The sequence shown here is derived from an EMBL/GenBank/DDBJ whole genome shotgun (WGS) entry which is preliminary data.</text>
</comment>
<dbReference type="Proteomes" id="UP001390339">
    <property type="component" value="Unassembled WGS sequence"/>
</dbReference>
<dbReference type="Pfam" id="PF06985">
    <property type="entry name" value="HET"/>
    <property type="match status" value="1"/>
</dbReference>